<sequence>MKDNQALKQVAEMVGIADSYVSAWGDEAKVKDETIRRLLMALGYDTKNDEALLESARKKHRPDVLAPVKVVRSGEAMHIALQLGASARVSDFSWRLTTEQGEVMEGWLQSQLVKDDREDGGELTFALPDDLAWGYHKLELFRKRRKSPFEMTLIVTPKSCYKQEDLLNEKKLWGTSVQLYSVRTNHNWGIGDFGDLKQLVADIAARGGDFVGLNPIHSLFPANPEGASPYSPSSRRWLNLMYIDVSSVAEFAQCNEAQQLVGSPEFQQRLVEARETNWVNYSEVSCLKMAVLPLLFDTFVERHINNKTARADNFLKFVEEGGESLLHQAAFDALHAHLKKQDDNTWGWPVFPEEYRHFDNAAVKAFIKEHNKDVQLFMYLQWLADSQLAEVNELAEEKGMVMGLYRDLAVGVCDSGAETWADHGALCQDVSIGAPPDILGPLGQNWGLPPLNPQVLQELSYEPFVQLLRANMRNCGALRIDHVLGLLRLWWIPKGESATEGAYMYYPVEDMMSILALESHRYQCTVIGEDLGTVPDEIVDQLSDAGIHSYKVFFFETAEDGGYYSPSHYPSQSMATLCTHDMPTLRGFWHCDDLKMGQELGLYPDAEQLSGLFDSRAESKQKILDSLSWHGYLPQGVGHNAAYVPMDRSLSEGMQLHLAASASALLSLQLEDWLEMDKPVNIPGTVNEYPNWRRKLSTTLDDLFTRQDIIDLTRRLTETRAKASPNKNQE</sequence>
<evidence type="ECO:0000256" key="2">
    <source>
        <dbReference type="ARBA" id="ARBA00005684"/>
    </source>
</evidence>
<dbReference type="NCBIfam" id="TIGR00217">
    <property type="entry name" value="malQ"/>
    <property type="match status" value="1"/>
</dbReference>
<dbReference type="RefSeq" id="WP_048897597.1">
    <property type="nucleotide sequence ID" value="NZ_AP024853.1"/>
</dbReference>
<dbReference type="Gene3D" id="3.20.20.80">
    <property type="entry name" value="Glycosidases"/>
    <property type="match status" value="1"/>
</dbReference>
<evidence type="ECO:0000313" key="12">
    <source>
        <dbReference type="EMBL" id="PSW25572.1"/>
    </source>
</evidence>
<evidence type="ECO:0000256" key="3">
    <source>
        <dbReference type="ARBA" id="ARBA00012560"/>
    </source>
</evidence>
<dbReference type="GO" id="GO:0005975">
    <property type="term" value="P:carbohydrate metabolic process"/>
    <property type="evidence" value="ECO:0007669"/>
    <property type="project" value="InterPro"/>
</dbReference>
<name>A0A0J8Y2X9_9GAMM</name>
<accession>A0A0J8Y2X9</accession>
<dbReference type="EC" id="2.4.1.25" evidence="3 10"/>
<keyword evidence="6 10" id="KW-0808">Transferase</keyword>
<dbReference type="InterPro" id="IPR003385">
    <property type="entry name" value="Glyco_hydro_77"/>
</dbReference>
<dbReference type="PANTHER" id="PTHR32438">
    <property type="entry name" value="4-ALPHA-GLUCANOTRANSFERASE DPE1, CHLOROPLASTIC/AMYLOPLASTIC"/>
    <property type="match status" value="1"/>
</dbReference>
<evidence type="ECO:0000256" key="6">
    <source>
        <dbReference type="ARBA" id="ARBA00022679"/>
    </source>
</evidence>
<dbReference type="Proteomes" id="UP000240481">
    <property type="component" value="Unassembled WGS sequence"/>
</dbReference>
<dbReference type="OrthoDB" id="9763489at2"/>
<evidence type="ECO:0000256" key="9">
    <source>
        <dbReference type="ARBA" id="ARBA00031501"/>
    </source>
</evidence>
<reference evidence="12 13" key="1">
    <citation type="submission" date="2018-01" db="EMBL/GenBank/DDBJ databases">
        <title>Whole genome sequencing of Histamine producing bacteria.</title>
        <authorList>
            <person name="Butler K."/>
        </authorList>
    </citation>
    <scope>NUCLEOTIDE SEQUENCE [LARGE SCALE GENOMIC DNA]</scope>
    <source>
        <strain evidence="12 13">DSM 24669</strain>
    </source>
</reference>
<evidence type="ECO:0000256" key="5">
    <source>
        <dbReference type="ARBA" id="ARBA00022676"/>
    </source>
</evidence>
<dbReference type="STRING" id="680026.AB733_04080"/>
<dbReference type="Pfam" id="PF02446">
    <property type="entry name" value="Glyco_hydro_77"/>
    <property type="match status" value="1"/>
</dbReference>
<comment type="similarity">
    <text evidence="2 10">Belongs to the disproportionating enzyme family.</text>
</comment>
<dbReference type="PANTHER" id="PTHR32438:SF5">
    <property type="entry name" value="4-ALPHA-GLUCANOTRANSFERASE DPE1, CHLOROPLASTIC_AMYLOPLASTIC"/>
    <property type="match status" value="1"/>
</dbReference>
<keyword evidence="7 10" id="KW-0119">Carbohydrate metabolism</keyword>
<dbReference type="SUPFAM" id="SSF51445">
    <property type="entry name" value="(Trans)glycosidases"/>
    <property type="match status" value="1"/>
</dbReference>
<dbReference type="InterPro" id="IPR048458">
    <property type="entry name" value="MalQ_N"/>
</dbReference>
<proteinExistence type="inferred from homology"/>
<comment type="caution">
    <text evidence="12">The sequence shown here is derived from an EMBL/GenBank/DDBJ whole genome shotgun (WGS) entry which is preliminary data.</text>
</comment>
<dbReference type="Pfam" id="PF21226">
    <property type="entry name" value="MalQ_N"/>
    <property type="match status" value="1"/>
</dbReference>
<organism evidence="12 13">
    <name type="scientific">Photobacterium swingsii</name>
    <dbReference type="NCBI Taxonomy" id="680026"/>
    <lineage>
        <taxon>Bacteria</taxon>
        <taxon>Pseudomonadati</taxon>
        <taxon>Pseudomonadota</taxon>
        <taxon>Gammaproteobacteria</taxon>
        <taxon>Vibrionales</taxon>
        <taxon>Vibrionaceae</taxon>
        <taxon>Photobacterium</taxon>
    </lineage>
</organism>
<protein>
    <recommendedName>
        <fullName evidence="4 10">4-alpha-glucanotransferase</fullName>
        <ecNumber evidence="3 10">2.4.1.25</ecNumber>
    </recommendedName>
    <alternativeName>
        <fullName evidence="8 10">Amylomaltase</fullName>
    </alternativeName>
    <alternativeName>
        <fullName evidence="9 10">Disproportionating enzyme</fullName>
    </alternativeName>
</protein>
<feature type="domain" description="MalQ N-terminal beta-sandwich" evidence="11">
    <location>
        <begin position="65"/>
        <end position="157"/>
    </location>
</feature>
<evidence type="ECO:0000313" key="13">
    <source>
        <dbReference type="Proteomes" id="UP000240481"/>
    </source>
</evidence>
<evidence type="ECO:0000259" key="11">
    <source>
        <dbReference type="Pfam" id="PF21226"/>
    </source>
</evidence>
<evidence type="ECO:0000256" key="7">
    <source>
        <dbReference type="ARBA" id="ARBA00023277"/>
    </source>
</evidence>
<evidence type="ECO:0000256" key="10">
    <source>
        <dbReference type="RuleBase" id="RU361207"/>
    </source>
</evidence>
<dbReference type="InterPro" id="IPR017853">
    <property type="entry name" value="GH"/>
</dbReference>
<evidence type="ECO:0000256" key="4">
    <source>
        <dbReference type="ARBA" id="ARBA00020295"/>
    </source>
</evidence>
<keyword evidence="13" id="KW-1185">Reference proteome</keyword>
<gene>
    <name evidence="12" type="ORF">C9I94_07990</name>
</gene>
<keyword evidence="5 10" id="KW-0328">Glycosyltransferase</keyword>
<dbReference type="EMBL" id="PYLZ01000003">
    <property type="protein sequence ID" value="PSW25572.1"/>
    <property type="molecule type" value="Genomic_DNA"/>
</dbReference>
<dbReference type="AlphaFoldDB" id="A0A0J8Y2X9"/>
<evidence type="ECO:0000256" key="8">
    <source>
        <dbReference type="ARBA" id="ARBA00031423"/>
    </source>
</evidence>
<comment type="catalytic activity">
    <reaction evidence="1 10">
        <text>Transfers a segment of a (1-&gt;4)-alpha-D-glucan to a new position in an acceptor, which may be glucose or a (1-&gt;4)-alpha-D-glucan.</text>
        <dbReference type="EC" id="2.4.1.25"/>
    </reaction>
</comment>
<dbReference type="NCBIfam" id="NF008274">
    <property type="entry name" value="PRK11052.1"/>
    <property type="match status" value="1"/>
</dbReference>
<dbReference type="GO" id="GO:0004134">
    <property type="term" value="F:4-alpha-glucanotransferase activity"/>
    <property type="evidence" value="ECO:0007669"/>
    <property type="project" value="UniProtKB-EC"/>
</dbReference>
<evidence type="ECO:0000256" key="1">
    <source>
        <dbReference type="ARBA" id="ARBA00000439"/>
    </source>
</evidence>